<sequence>MLYGYDLTLEQMSQIRNFKKKNKFDSKLCSIKDIELSTFEAYVNILFKQTVPLNLFEKYSLKIIQKADEKYLTMNIKKIADLLNLDENIIRENLKNLAQIDMINGLDSDNLIINFDENAEYLQYENKFKKEKIQERFYLTKDEFKDIHNFLKNEFEKNIRENDKRFLNFELIDSKESTKKVKLLTYSDNKFLIYSNQGINNHNDLKFLDNQIYENLNNQTFIQNENFFCHKEEFLPILRDKISLNKDNSIVVIFSTKIEDIAHEIIKLNKNQKNLYIFTNYTNDKEKRIFFIDINLDDIFIFGDEYYIRKNDSIYEINDLEDKKNIKEILSNYFLEKIIMVEPNYDKNTLDEINIQVEEITKLMNNLTFKDKKDFDKEMQKIKEDKNKLYGIDLNDSKKRALVRKRIDEFEKTNNEEQLEKYPIYLENRSKIFELAQELENYEKQKENLETLQRELNILNQKKSSLISKENKEEIIQFENELKNINRIKIDIM</sequence>
<reference evidence="2" key="1">
    <citation type="journal article" date="2023" name="Microorganisms">
        <title>Genomic Characterization of Arcobacter butzleri Strains Isolated from Various Sources in Lithuania.</title>
        <authorList>
            <person name="Uljanovas D."/>
            <person name="Golz G."/>
            <person name="Fleischmann S."/>
            <person name="Kudirkiene E."/>
            <person name="Kasetiene N."/>
            <person name="Grineviciene A."/>
            <person name="Tamuleviciene E."/>
            <person name="Aksomaitiene J."/>
            <person name="Alter T."/>
            <person name="Malakauskas M."/>
        </authorList>
    </citation>
    <scope>NUCLEOTIDE SEQUENCE</scope>
    <source>
        <strain evidence="2">H19</strain>
    </source>
</reference>
<gene>
    <name evidence="2" type="ORF">PJV92_10925</name>
</gene>
<dbReference type="EMBL" id="JAQJJM010000034">
    <property type="protein sequence ID" value="MDN5133235.1"/>
    <property type="molecule type" value="Genomic_DNA"/>
</dbReference>
<accession>A0AAP4UZD3</accession>
<dbReference type="RefSeq" id="WP_066358465.1">
    <property type="nucleotide sequence ID" value="NZ_JAPZCV010000032.1"/>
</dbReference>
<feature type="coiled-coil region" evidence="1">
    <location>
        <begin position="400"/>
        <end position="488"/>
    </location>
</feature>
<evidence type="ECO:0000313" key="3">
    <source>
        <dbReference type="Proteomes" id="UP001171508"/>
    </source>
</evidence>
<dbReference type="Proteomes" id="UP001171508">
    <property type="component" value="Unassembled WGS sequence"/>
</dbReference>
<name>A0AAP4UZD3_9BACT</name>
<keyword evidence="1" id="KW-0175">Coiled coil</keyword>
<protein>
    <submittedName>
        <fullName evidence="2">Uncharacterized protein</fullName>
    </submittedName>
</protein>
<reference evidence="2" key="2">
    <citation type="submission" date="2023-01" db="EMBL/GenBank/DDBJ databases">
        <authorList>
            <person name="Uljanovas D."/>
        </authorList>
    </citation>
    <scope>NUCLEOTIDE SEQUENCE</scope>
    <source>
        <strain evidence="2">H19</strain>
    </source>
</reference>
<organism evidence="2 3">
    <name type="scientific">Aliarcobacter butzleri</name>
    <dbReference type="NCBI Taxonomy" id="28197"/>
    <lineage>
        <taxon>Bacteria</taxon>
        <taxon>Pseudomonadati</taxon>
        <taxon>Campylobacterota</taxon>
        <taxon>Epsilonproteobacteria</taxon>
        <taxon>Campylobacterales</taxon>
        <taxon>Arcobacteraceae</taxon>
        <taxon>Aliarcobacter</taxon>
    </lineage>
</organism>
<evidence type="ECO:0000256" key="1">
    <source>
        <dbReference type="SAM" id="Coils"/>
    </source>
</evidence>
<comment type="caution">
    <text evidence="2">The sequence shown here is derived from an EMBL/GenBank/DDBJ whole genome shotgun (WGS) entry which is preliminary data.</text>
</comment>
<dbReference type="AlphaFoldDB" id="A0AAP4UZD3"/>
<proteinExistence type="predicted"/>
<evidence type="ECO:0000313" key="2">
    <source>
        <dbReference type="EMBL" id="MDN5133235.1"/>
    </source>
</evidence>